<sequence>MLSGDERSLVPRVTMADESGENAQADLHGELTRLREEHRDLDSAIEALEHSVAGDQLQIQRLKKRKLTLRDRIFHIEDALTPDIIA</sequence>
<accession>A0ABT8AWP5</accession>
<feature type="region of interest" description="Disordered" evidence="2">
    <location>
        <begin position="1"/>
        <end position="24"/>
    </location>
</feature>
<protein>
    <submittedName>
        <fullName evidence="3">DUF465 domain-containing protein</fullName>
    </submittedName>
</protein>
<keyword evidence="1" id="KW-0175">Coiled coil</keyword>
<dbReference type="Pfam" id="PF04325">
    <property type="entry name" value="DUF465"/>
    <property type="match status" value="1"/>
</dbReference>
<proteinExistence type="predicted"/>
<dbReference type="EMBL" id="JAUFPT010000099">
    <property type="protein sequence ID" value="MDN3574388.1"/>
    <property type="molecule type" value="Genomic_DNA"/>
</dbReference>
<dbReference type="Proteomes" id="UP001244297">
    <property type="component" value="Unassembled WGS sequence"/>
</dbReference>
<dbReference type="Gene3D" id="6.10.280.50">
    <property type="match status" value="1"/>
</dbReference>
<evidence type="ECO:0000256" key="1">
    <source>
        <dbReference type="SAM" id="Coils"/>
    </source>
</evidence>
<dbReference type="RefSeq" id="WP_238286177.1">
    <property type="nucleotide sequence ID" value="NZ_BPQS01000005.1"/>
</dbReference>
<organism evidence="3 4">
    <name type="scientific">Methylobacterium longum</name>
    <dbReference type="NCBI Taxonomy" id="767694"/>
    <lineage>
        <taxon>Bacteria</taxon>
        <taxon>Pseudomonadati</taxon>
        <taxon>Pseudomonadota</taxon>
        <taxon>Alphaproteobacteria</taxon>
        <taxon>Hyphomicrobiales</taxon>
        <taxon>Methylobacteriaceae</taxon>
        <taxon>Methylobacterium</taxon>
    </lineage>
</organism>
<evidence type="ECO:0000313" key="4">
    <source>
        <dbReference type="Proteomes" id="UP001244297"/>
    </source>
</evidence>
<name>A0ABT8AWP5_9HYPH</name>
<dbReference type="InterPro" id="IPR007420">
    <property type="entry name" value="DUF465"/>
</dbReference>
<comment type="caution">
    <text evidence="3">The sequence shown here is derived from an EMBL/GenBank/DDBJ whole genome shotgun (WGS) entry which is preliminary data.</text>
</comment>
<dbReference type="InterPro" id="IPR038444">
    <property type="entry name" value="DUF465_sf"/>
</dbReference>
<evidence type="ECO:0000313" key="3">
    <source>
        <dbReference type="EMBL" id="MDN3574388.1"/>
    </source>
</evidence>
<keyword evidence="4" id="KW-1185">Reference proteome</keyword>
<evidence type="ECO:0000256" key="2">
    <source>
        <dbReference type="SAM" id="MobiDB-lite"/>
    </source>
</evidence>
<gene>
    <name evidence="3" type="ORF">QWZ18_27740</name>
</gene>
<feature type="coiled-coil region" evidence="1">
    <location>
        <begin position="31"/>
        <end position="65"/>
    </location>
</feature>
<reference evidence="4" key="1">
    <citation type="journal article" date="2019" name="Int. J. Syst. Evol. Microbiol.">
        <title>The Global Catalogue of Microorganisms (GCM) 10K type strain sequencing project: providing services to taxonomists for standard genome sequencing and annotation.</title>
        <authorList>
            <consortium name="The Broad Institute Genomics Platform"/>
            <consortium name="The Broad Institute Genome Sequencing Center for Infectious Disease"/>
            <person name="Wu L."/>
            <person name="Ma J."/>
        </authorList>
    </citation>
    <scope>NUCLEOTIDE SEQUENCE [LARGE SCALE GENOMIC DNA]</scope>
    <source>
        <strain evidence="4">CECT 7806</strain>
    </source>
</reference>